<feature type="region of interest" description="Disordered" evidence="1">
    <location>
        <begin position="1"/>
        <end position="70"/>
    </location>
</feature>
<evidence type="ECO:0000313" key="2">
    <source>
        <dbReference type="EMBL" id="CZR65234.1"/>
    </source>
</evidence>
<name>A0A1L7XJP1_9HELO</name>
<organism evidence="2 3">
    <name type="scientific">Phialocephala subalpina</name>
    <dbReference type="NCBI Taxonomy" id="576137"/>
    <lineage>
        <taxon>Eukaryota</taxon>
        <taxon>Fungi</taxon>
        <taxon>Dikarya</taxon>
        <taxon>Ascomycota</taxon>
        <taxon>Pezizomycotina</taxon>
        <taxon>Leotiomycetes</taxon>
        <taxon>Helotiales</taxon>
        <taxon>Mollisiaceae</taxon>
        <taxon>Phialocephala</taxon>
        <taxon>Phialocephala fortinii species complex</taxon>
    </lineage>
</organism>
<feature type="compositionally biased region" description="Low complexity" evidence="1">
    <location>
        <begin position="569"/>
        <end position="583"/>
    </location>
</feature>
<dbReference type="STRING" id="576137.A0A1L7XJP1"/>
<feature type="compositionally biased region" description="Basic and acidic residues" evidence="1">
    <location>
        <begin position="341"/>
        <end position="350"/>
    </location>
</feature>
<dbReference type="OrthoDB" id="3564303at2759"/>
<evidence type="ECO:0000313" key="3">
    <source>
        <dbReference type="Proteomes" id="UP000184330"/>
    </source>
</evidence>
<accession>A0A1L7XJP1</accession>
<feature type="compositionally biased region" description="Low complexity" evidence="1">
    <location>
        <begin position="60"/>
        <end position="70"/>
    </location>
</feature>
<dbReference type="PANTHER" id="PTHR38166">
    <property type="entry name" value="C2H2-TYPE DOMAIN-CONTAINING PROTEIN-RELATED"/>
    <property type="match status" value="1"/>
</dbReference>
<evidence type="ECO:0000256" key="1">
    <source>
        <dbReference type="SAM" id="MobiDB-lite"/>
    </source>
</evidence>
<dbReference type="AlphaFoldDB" id="A0A1L7XJP1"/>
<dbReference type="Proteomes" id="UP000184330">
    <property type="component" value="Unassembled WGS sequence"/>
</dbReference>
<feature type="compositionally biased region" description="Acidic residues" evidence="1">
    <location>
        <begin position="328"/>
        <end position="340"/>
    </location>
</feature>
<evidence type="ECO:0008006" key="4">
    <source>
        <dbReference type="Google" id="ProtNLM"/>
    </source>
</evidence>
<gene>
    <name evidence="2" type="ORF">PAC_15134</name>
</gene>
<feature type="compositionally biased region" description="Basic and acidic residues" evidence="1">
    <location>
        <begin position="1"/>
        <end position="29"/>
    </location>
</feature>
<feature type="region of interest" description="Disordered" evidence="1">
    <location>
        <begin position="108"/>
        <end position="130"/>
    </location>
</feature>
<feature type="region of interest" description="Disordered" evidence="1">
    <location>
        <begin position="569"/>
        <end position="607"/>
    </location>
</feature>
<sequence>MPHSFHEGYCEENDTHVKGNEPGTYEHHGMARSMSIYKHRPFSPYREEEQDDQSSDSGPSMSTTASSARSASCSVIQCEGCESSNDTEKCVCPDSGRFRYLQMNSEYVSSGNPRTAGSPNLSTRARSQSPAAFVDRSRFQRSPLHHGSYFNSPQSRARSSPLANGAKFLADQHREESNLLRKLPSPVQELDVLDGMDLETTPTALNADEMASNIGDDSDVRSESEEEEDESDQRSTQDDELEAMVLKALGNDLGLAAHLIPILHKSLYMEPFANIKQKVDPWRNAIKTFSPGGGAAQTPSTNSQAQESGSNSRKRRRQGSSNFRRDQDEEENEEEEDEDNQGSKDVKDDGETGTFKELLRLACPFHKKNPRKYCIQHDLAESSKKHEYRSCEGPGFTSIQRLKEHLKRKHYPVQCDRCYAIFPGSDRAKCVTALETHRQQPIPCERGQADLKEGISDAKWAQLEKKKTLKQSKESSRIEKYWEIWDILFPGVTRPNSPWYDNRNSNQFPPYFSPESRHFTNIFSGMLELQVRDQMIRFPEGFEHDMKARIESIAQRAFELYVTFHTVRSSRTSGSSRSQPQSSLIGGSYDEVSNPGTIDHSRSGSRSLSVNNQLATMDMQSSVTSTPMPIPSRGTDSGPRPQVMPSRQMAPPNYVPAMTNHPQQNAGYSMSYPSSLPTYSNPFGNNLPPSNGTWYPYDSYPANMSPQYTDNNTAGTYRPASEAAIAQNMMVSSDPSGQGLLWQTDLDPRMQYQGGQ</sequence>
<feature type="region of interest" description="Disordered" evidence="1">
    <location>
        <begin position="619"/>
        <end position="647"/>
    </location>
</feature>
<dbReference type="PANTHER" id="PTHR38166:SF1">
    <property type="entry name" value="C2H2-TYPE DOMAIN-CONTAINING PROTEIN"/>
    <property type="match status" value="1"/>
</dbReference>
<reference evidence="2 3" key="1">
    <citation type="submission" date="2016-03" db="EMBL/GenBank/DDBJ databases">
        <authorList>
            <person name="Ploux O."/>
        </authorList>
    </citation>
    <scope>NUCLEOTIDE SEQUENCE [LARGE SCALE GENOMIC DNA]</scope>
    <source>
        <strain evidence="2 3">UAMH 11012</strain>
    </source>
</reference>
<protein>
    <recommendedName>
        <fullName evidence="4">C2H2-type domain-containing protein</fullName>
    </recommendedName>
</protein>
<feature type="region of interest" description="Disordered" evidence="1">
    <location>
        <begin position="286"/>
        <end position="351"/>
    </location>
</feature>
<proteinExistence type="predicted"/>
<feature type="compositionally biased region" description="Polar residues" evidence="1">
    <location>
        <begin position="297"/>
        <end position="311"/>
    </location>
</feature>
<feature type="region of interest" description="Disordered" evidence="1">
    <location>
        <begin position="209"/>
        <end position="239"/>
    </location>
</feature>
<keyword evidence="3" id="KW-1185">Reference proteome</keyword>
<dbReference type="EMBL" id="FJOG01000029">
    <property type="protein sequence ID" value="CZR65234.1"/>
    <property type="molecule type" value="Genomic_DNA"/>
</dbReference>